<gene>
    <name evidence="1" type="ORF">NCTC12993_07553</name>
</gene>
<proteinExistence type="predicted"/>
<name>A0A485D2I5_KLUCR</name>
<dbReference type="Proteomes" id="UP000401081">
    <property type="component" value="Unassembled WGS sequence"/>
</dbReference>
<protein>
    <submittedName>
        <fullName evidence="1">Chain length determinant protein EpsF</fullName>
    </submittedName>
</protein>
<keyword evidence="2" id="KW-1185">Reference proteome</keyword>
<organism evidence="1 2">
    <name type="scientific">Kluyvera cryocrescens</name>
    <name type="common">Kluyvera citrophila</name>
    <dbReference type="NCBI Taxonomy" id="580"/>
    <lineage>
        <taxon>Bacteria</taxon>
        <taxon>Pseudomonadati</taxon>
        <taxon>Pseudomonadota</taxon>
        <taxon>Gammaproteobacteria</taxon>
        <taxon>Enterobacterales</taxon>
        <taxon>Enterobacteriaceae</taxon>
        <taxon>Kluyvera</taxon>
    </lineage>
</organism>
<dbReference type="EMBL" id="CAADJD010000034">
    <property type="protein sequence ID" value="VFS90971.1"/>
    <property type="molecule type" value="Genomic_DNA"/>
</dbReference>
<evidence type="ECO:0000313" key="1">
    <source>
        <dbReference type="EMBL" id="VFS90971.1"/>
    </source>
</evidence>
<evidence type="ECO:0000313" key="2">
    <source>
        <dbReference type="Proteomes" id="UP000401081"/>
    </source>
</evidence>
<reference evidence="1 2" key="1">
    <citation type="submission" date="2019-03" db="EMBL/GenBank/DDBJ databases">
        <authorList>
            <consortium name="Pathogen Informatics"/>
        </authorList>
    </citation>
    <scope>NUCLEOTIDE SEQUENCE [LARGE SCALE GENOMIC DNA]</scope>
    <source>
        <strain evidence="1 2">NCTC12993</strain>
    </source>
</reference>
<dbReference type="AlphaFoldDB" id="A0A485D2I5"/>
<accession>A0A485D2I5</accession>
<sequence length="152" mass="17401">MTKFWRPKPRWERSTPQIGQVISELARGARQQYQAAVDDENRYQTMLNGQKGNFQQLAGKRDQYNTMMTALNKTQELYQTLYQRAHEQALSVSLDQPDAVISDPAVPPERPAKPNKPMLWIIVVGAGHPGLFGVDYRRCRAEQCRHPHEPTG</sequence>